<gene>
    <name evidence="1" type="ORF">NUW58_g3494</name>
</gene>
<evidence type="ECO:0000313" key="2">
    <source>
        <dbReference type="Proteomes" id="UP001143856"/>
    </source>
</evidence>
<dbReference type="EMBL" id="JAPDGR010000534">
    <property type="protein sequence ID" value="KAJ2989381.1"/>
    <property type="molecule type" value="Genomic_DNA"/>
</dbReference>
<sequence>MLTTENRLHFYVKVLNLPKTFEDAVEVTQRLGVRYLWIDSLCIIQDDTTDWAREAAVMYDVYKNAWCNLSATAARNSNGGLFWNRGRHSLVGQLVVNTSEKSVSDSRRQATDSLAANPKALLLLEDDLVVSGVERSPLQGRAWVLQERFLSRRVLHFAENQIFWECNQKCACEMFPDGILNGISYDGLRTVMPPGIPWIHVWTWAVRRYTERCHTYSSDKLPALSGIAKFFAPKLGGSYLAGIWRYEEFARQLAWYVDMEPSKLLSRPDYRAPTWSWASVDGAVRFPERRDEYRPMIELIDAEVTPKGGDPTGAVASGFLLVEGSLGHIPAGSRKSILGAAFVNFDIGPEPAGDMYLLPLYMDSESEYHGRSRDTAHPTFYTHYLLLIPHELDSSCFRRCGYAVPKNSQPYFHSTRVLQIGENLTRQGQFRIL</sequence>
<proteinExistence type="predicted"/>
<accession>A0ACC1PB92</accession>
<dbReference type="Proteomes" id="UP001143856">
    <property type="component" value="Unassembled WGS sequence"/>
</dbReference>
<reference evidence="1" key="1">
    <citation type="submission" date="2022-10" db="EMBL/GenBank/DDBJ databases">
        <title>Genome Sequence of Xylaria curta.</title>
        <authorList>
            <person name="Buettner E."/>
        </authorList>
    </citation>
    <scope>NUCLEOTIDE SEQUENCE</scope>
    <source>
        <strain evidence="1">Babe10</strain>
    </source>
</reference>
<evidence type="ECO:0000313" key="1">
    <source>
        <dbReference type="EMBL" id="KAJ2989381.1"/>
    </source>
</evidence>
<comment type="caution">
    <text evidence="1">The sequence shown here is derived from an EMBL/GenBank/DDBJ whole genome shotgun (WGS) entry which is preliminary data.</text>
</comment>
<keyword evidence="2" id="KW-1185">Reference proteome</keyword>
<protein>
    <submittedName>
        <fullName evidence="1">Uncharacterized protein</fullName>
    </submittedName>
</protein>
<name>A0ACC1PB92_9PEZI</name>
<organism evidence="1 2">
    <name type="scientific">Xylaria curta</name>
    <dbReference type="NCBI Taxonomy" id="42375"/>
    <lineage>
        <taxon>Eukaryota</taxon>
        <taxon>Fungi</taxon>
        <taxon>Dikarya</taxon>
        <taxon>Ascomycota</taxon>
        <taxon>Pezizomycotina</taxon>
        <taxon>Sordariomycetes</taxon>
        <taxon>Xylariomycetidae</taxon>
        <taxon>Xylariales</taxon>
        <taxon>Xylariaceae</taxon>
        <taxon>Xylaria</taxon>
    </lineage>
</organism>